<feature type="compositionally biased region" description="Polar residues" evidence="4">
    <location>
        <begin position="1124"/>
        <end position="1134"/>
    </location>
</feature>
<feature type="region of interest" description="Disordered" evidence="4">
    <location>
        <begin position="907"/>
        <end position="1058"/>
    </location>
</feature>
<feature type="compositionally biased region" description="Low complexity" evidence="4">
    <location>
        <begin position="851"/>
        <end position="881"/>
    </location>
</feature>
<dbReference type="SMART" id="SM00220">
    <property type="entry name" value="S_TKc"/>
    <property type="match status" value="1"/>
</dbReference>
<accession>A0AAV5GWB1</accession>
<feature type="compositionally biased region" description="Low complexity" evidence="4">
    <location>
        <begin position="942"/>
        <end position="985"/>
    </location>
</feature>
<organism evidence="6 7">
    <name type="scientific">Rhodotorula paludigena</name>
    <dbReference type="NCBI Taxonomy" id="86838"/>
    <lineage>
        <taxon>Eukaryota</taxon>
        <taxon>Fungi</taxon>
        <taxon>Dikarya</taxon>
        <taxon>Basidiomycota</taxon>
        <taxon>Pucciniomycotina</taxon>
        <taxon>Microbotryomycetes</taxon>
        <taxon>Sporidiobolales</taxon>
        <taxon>Sporidiobolaceae</taxon>
        <taxon>Rhodotorula</taxon>
    </lineage>
</organism>
<comment type="caution">
    <text evidence="6">The sequence shown here is derived from an EMBL/GenBank/DDBJ whole genome shotgun (WGS) entry which is preliminary data.</text>
</comment>
<sequence>MQHLPARPRPRTASSSKQWARTNELSSAYAALAAELTKTEIRSIGGYSLGRVIGEGTFGKVRLGVHRLTGTRVAIKQVPKSLPSYSPNDPSSPLSLLTREIHHHRRLRHPHVLSLYELIATESSIYLVTELCSGGELFDYLVESSNPTPGTGGLAPAEARRVFGQLVLGVAYLHAEGVVHRDLKLENVLLDEHVNVKIADLGFGREFEKGRWMDTRVGTLGYTAPEVLTGQRYLGEPVDIWALGVILYALLTGALPFDDDDEGVMRALILDCRYTLPTWLDPDARALVNAILAKDPLRRPSLREILAHPFFTRVPGPSSGSSSSSSAGSPTFSPPSQQQQAEARLAPPILAGSSGTPASPLGAAIHPVSLQTPPSPRAGAESSSYFPAPGAAPLSANRAGKQRAVPSLDDDAASPPPPPPSSHPPLARTLSSASTSSSPAPSLSALPPHLSTAAASPIPAAAAVPGPMSLRRHPSTASIDFGPSAPGPALMQRAHSGHGHGGGSVASLPGLAAMKEAAGGGGGGVKRRKSVGAASVRSVRSVRRSLVPEDFEAGAEMGPGGGGGGGVGEVVMEEETESEEEGDEDEDEDEDERDAEGGGEPVDAPPPDPPVDYLSLLASSTSASSALLSSESDRALLALLDQLGFDRGQVEHSVRTSACDSCAAVWWMLRRKREEREPPPPAAAAAVEESAVHEAAADEQDVTATAAEPAGEQHPQPNRRPRTASAASTSSGGAQYARAPTPPPLTSAAAPLPQTPPRRPAATSAAAVAAPTSPVSPSTPLNPADAEARLSYFLQQNSSASQSVPVLSYFPTIDSPGASPSKNRPTTGGSLARSKSRDQLAAPPPPPPQLGSPSLAAPGSPSTSSSATDEAGATTTATTTTGVGKRGRAGSVSMLARATSVIGQSLASLGSSNGSTPSEEGGSSALFGPRKGSLPSEDAKQGAPGTPSAGGTPPLPALQSSVSAPPTPQVAAPTAVGEVAPQAAPATPPSTGSRTITLPPIQTSSVPAAEAPSQQSAASQSTLRSTAASRSARPLSVVSTASSTGNNGSAAGGSKKGLKGANLLSTFKLWFGQDPRKRKRASLGFGAPGAGPAVPSAAGGGAGIGRSQSMYVGSPLRRPPMGSRRSSNTSAQGQMTGGAGGGGGGAASVSRRSSVSSARGAEYSPVSGSALGMTPSRLGYHHHRRASDSSRTSMSERAGWGGYMAAADGGGGGGSRPTSLRSFSGQPGSARPGSARGRYRHSKAASSSSASSFVGTKDAVYRRPPTTTTVRRSRHGSHGRRSSDGGAARHAHSPTSVMGASGGGGRHHRRTRSGASSAHRSSSSSQGGGTGADSDFFDDDELAEGEEAILEEIEEDEAAADVSGEGLEKDADASTAKLAAWDKALRALSGDSALAASLSTAPPSAAAVPRPALLARHSSSRAGSTRSSSPASSLRQYGAHRATTFTAHKTTHLFGSPLQPRALPSSFPRTSAAAAATATSRAAPPPRAPSQPLRDVFSLKSPKDESVPTLAAPHGRGGDHDAASTPGEWVDEDDDVLAGYGGGLGQGVVPHAQAQGQADELELGAAGGAKAEMGDSPIAERVWGAAAAAQGVGVSKFEGRYAGLGAAGAAGGAGGGHGKWARPAVVVEEEEEEEEE</sequence>
<feature type="compositionally biased region" description="Gly residues" evidence="4">
    <location>
        <begin position="1608"/>
        <end position="1618"/>
    </location>
</feature>
<dbReference type="PROSITE" id="PS00108">
    <property type="entry name" value="PROTEIN_KINASE_ST"/>
    <property type="match status" value="1"/>
</dbReference>
<dbReference type="GO" id="GO:0004674">
    <property type="term" value="F:protein serine/threonine kinase activity"/>
    <property type="evidence" value="ECO:0007669"/>
    <property type="project" value="TreeGrafter"/>
</dbReference>
<dbReference type="PROSITE" id="PS00107">
    <property type="entry name" value="PROTEIN_KINASE_ATP"/>
    <property type="match status" value="1"/>
</dbReference>
<evidence type="ECO:0000256" key="2">
    <source>
        <dbReference type="ARBA" id="ARBA00022840"/>
    </source>
</evidence>
<feature type="compositionally biased region" description="Low complexity" evidence="4">
    <location>
        <begin position="1147"/>
        <end position="1161"/>
    </location>
</feature>
<dbReference type="InterPro" id="IPR000719">
    <property type="entry name" value="Prot_kinase_dom"/>
</dbReference>
<keyword evidence="2 3" id="KW-0067">ATP-binding</keyword>
<feature type="compositionally biased region" description="Acidic residues" evidence="4">
    <location>
        <begin position="1627"/>
        <end position="1636"/>
    </location>
</feature>
<dbReference type="PANTHER" id="PTHR24346:SF110">
    <property type="entry name" value="NON-SPECIFIC SERINE_THREONINE PROTEIN KINASE"/>
    <property type="match status" value="1"/>
</dbReference>
<feature type="compositionally biased region" description="Low complexity" evidence="4">
    <location>
        <begin position="723"/>
        <end position="739"/>
    </location>
</feature>
<evidence type="ECO:0000259" key="5">
    <source>
        <dbReference type="PROSITE" id="PS50011"/>
    </source>
</evidence>
<dbReference type="EMBL" id="BQKY01000017">
    <property type="protein sequence ID" value="GJN94518.1"/>
    <property type="molecule type" value="Genomic_DNA"/>
</dbReference>
<feature type="compositionally biased region" description="Basic residues" evidence="4">
    <location>
        <begin position="1271"/>
        <end position="1280"/>
    </location>
</feature>
<dbReference type="InterPro" id="IPR017441">
    <property type="entry name" value="Protein_kinase_ATP_BS"/>
</dbReference>
<dbReference type="GO" id="GO:0035556">
    <property type="term" value="P:intracellular signal transduction"/>
    <property type="evidence" value="ECO:0007669"/>
    <property type="project" value="TreeGrafter"/>
</dbReference>
<dbReference type="GO" id="GO:0005737">
    <property type="term" value="C:cytoplasm"/>
    <property type="evidence" value="ECO:0007669"/>
    <property type="project" value="TreeGrafter"/>
</dbReference>
<feature type="compositionally biased region" description="Acidic residues" evidence="4">
    <location>
        <begin position="571"/>
        <end position="594"/>
    </location>
</feature>
<feature type="compositionally biased region" description="Low complexity" evidence="4">
    <location>
        <begin position="760"/>
        <end position="783"/>
    </location>
</feature>
<name>A0AAV5GWB1_9BASI</name>
<feature type="compositionally biased region" description="Low complexity" evidence="4">
    <location>
        <begin position="1004"/>
        <end position="1049"/>
    </location>
</feature>
<evidence type="ECO:0000313" key="7">
    <source>
        <dbReference type="Proteomes" id="UP001342314"/>
    </source>
</evidence>
<keyword evidence="7" id="KW-1185">Reference proteome</keyword>
<feature type="compositionally biased region" description="Polar residues" evidence="4">
    <location>
        <begin position="818"/>
        <end position="829"/>
    </location>
</feature>
<dbReference type="GO" id="GO:0005524">
    <property type="term" value="F:ATP binding"/>
    <property type="evidence" value="ECO:0007669"/>
    <property type="project" value="UniProtKB-UniRule"/>
</dbReference>
<feature type="region of interest" description="Disordered" evidence="4">
    <location>
        <begin position="673"/>
        <end position="783"/>
    </location>
</feature>
<feature type="compositionally biased region" description="Low complexity" evidence="4">
    <location>
        <begin position="1416"/>
        <end position="1433"/>
    </location>
</feature>
<feature type="compositionally biased region" description="Polar residues" evidence="4">
    <location>
        <begin position="990"/>
        <end position="1003"/>
    </location>
</feature>
<feature type="compositionally biased region" description="Polar residues" evidence="4">
    <location>
        <begin position="1216"/>
        <end position="1227"/>
    </location>
</feature>
<evidence type="ECO:0000313" key="6">
    <source>
        <dbReference type="EMBL" id="GJN94518.1"/>
    </source>
</evidence>
<protein>
    <recommendedName>
        <fullName evidence="5">Protein kinase domain-containing protein</fullName>
    </recommendedName>
</protein>
<keyword evidence="1 3" id="KW-0547">Nucleotide-binding</keyword>
<dbReference type="Pfam" id="PF00069">
    <property type="entry name" value="Pkinase"/>
    <property type="match status" value="1"/>
</dbReference>
<dbReference type="FunFam" id="1.10.510.10:FF:000571">
    <property type="entry name" value="Maternal embryonic leucine zipper kinase"/>
    <property type="match status" value="1"/>
</dbReference>
<dbReference type="Gene3D" id="1.10.510.10">
    <property type="entry name" value="Transferase(Phosphotransferase) domain 1"/>
    <property type="match status" value="1"/>
</dbReference>
<feature type="compositionally biased region" description="Low complexity" evidence="4">
    <location>
        <begin position="1464"/>
        <end position="1482"/>
    </location>
</feature>
<feature type="domain" description="Protein kinase" evidence="5">
    <location>
        <begin position="47"/>
        <end position="311"/>
    </location>
</feature>
<dbReference type="Proteomes" id="UP001342314">
    <property type="component" value="Unassembled WGS sequence"/>
</dbReference>
<dbReference type="PANTHER" id="PTHR24346">
    <property type="entry name" value="MAP/MICROTUBULE AFFINITY-REGULATING KINASE"/>
    <property type="match status" value="1"/>
</dbReference>
<feature type="compositionally biased region" description="Polar residues" evidence="4">
    <location>
        <begin position="907"/>
        <end position="918"/>
    </location>
</feature>
<reference evidence="6 7" key="1">
    <citation type="submission" date="2021-12" db="EMBL/GenBank/DDBJ databases">
        <title>High titer production of polyol ester of fatty acids by Rhodotorula paludigena BS15 towards product separation-free biomass refinery.</title>
        <authorList>
            <person name="Mano J."/>
            <person name="Ono H."/>
            <person name="Tanaka T."/>
            <person name="Naito K."/>
            <person name="Sushida H."/>
            <person name="Ike M."/>
            <person name="Tokuyasu K."/>
            <person name="Kitaoka M."/>
        </authorList>
    </citation>
    <scope>NUCLEOTIDE SEQUENCE [LARGE SCALE GENOMIC DNA]</scope>
    <source>
        <strain evidence="6 7">BS15</strain>
    </source>
</reference>
<evidence type="ECO:0000256" key="1">
    <source>
        <dbReference type="ARBA" id="ARBA00022741"/>
    </source>
</evidence>
<feature type="compositionally biased region" description="Pro residues" evidence="4">
    <location>
        <begin position="414"/>
        <end position="423"/>
    </location>
</feature>
<feature type="compositionally biased region" description="Basic residues" evidence="4">
    <location>
        <begin position="1"/>
        <end position="10"/>
    </location>
</feature>
<evidence type="ECO:0000256" key="3">
    <source>
        <dbReference type="PROSITE-ProRule" id="PRU10141"/>
    </source>
</evidence>
<dbReference type="InterPro" id="IPR011009">
    <property type="entry name" value="Kinase-like_dom_sf"/>
</dbReference>
<feature type="compositionally biased region" description="Acidic residues" evidence="4">
    <location>
        <begin position="1335"/>
        <end position="1359"/>
    </location>
</feature>
<dbReference type="InterPro" id="IPR008271">
    <property type="entry name" value="Ser/Thr_kinase_AS"/>
</dbReference>
<gene>
    <name evidence="6" type="ORF">Rhopal_007601-T1</name>
</gene>
<proteinExistence type="predicted"/>
<dbReference type="PROSITE" id="PS50011">
    <property type="entry name" value="PROTEIN_KINASE_DOM"/>
    <property type="match status" value="1"/>
</dbReference>
<feature type="region of interest" description="Disordered" evidence="4">
    <location>
        <begin position="463"/>
        <end position="615"/>
    </location>
</feature>
<feature type="compositionally biased region" description="Gly residues" evidence="4">
    <location>
        <begin position="557"/>
        <end position="568"/>
    </location>
</feature>
<feature type="binding site" evidence="3">
    <location>
        <position position="76"/>
    </location>
    <ligand>
        <name>ATP</name>
        <dbReference type="ChEBI" id="CHEBI:30616"/>
    </ligand>
</feature>
<feature type="region of interest" description="Disordered" evidence="4">
    <location>
        <begin position="809"/>
        <end position="891"/>
    </location>
</feature>
<feature type="region of interest" description="Disordered" evidence="4">
    <location>
        <begin position="1096"/>
        <end position="1373"/>
    </location>
</feature>
<dbReference type="CDD" id="cd14003">
    <property type="entry name" value="STKc_AMPK-like"/>
    <property type="match status" value="1"/>
</dbReference>
<feature type="compositionally biased region" description="Low complexity" evidence="4">
    <location>
        <begin position="424"/>
        <end position="450"/>
    </location>
</feature>
<feature type="region of interest" description="Disordered" evidence="4">
    <location>
        <begin position="1"/>
        <end position="20"/>
    </location>
</feature>
<feature type="region of interest" description="Disordered" evidence="4">
    <location>
        <begin position="1451"/>
        <end position="1529"/>
    </location>
</feature>
<feature type="compositionally biased region" description="Low complexity" evidence="4">
    <location>
        <begin position="315"/>
        <end position="340"/>
    </location>
</feature>
<feature type="region of interest" description="Disordered" evidence="4">
    <location>
        <begin position="313"/>
        <end position="450"/>
    </location>
</feature>
<feature type="region of interest" description="Disordered" evidence="4">
    <location>
        <begin position="1608"/>
        <end position="1636"/>
    </location>
</feature>
<feature type="compositionally biased region" description="Gly residues" evidence="4">
    <location>
        <begin position="1135"/>
        <end position="1146"/>
    </location>
</feature>
<feature type="compositionally biased region" description="Low complexity" evidence="4">
    <location>
        <begin position="1313"/>
        <end position="1325"/>
    </location>
</feature>
<feature type="region of interest" description="Disordered" evidence="4">
    <location>
        <begin position="1416"/>
        <end position="1437"/>
    </location>
</feature>
<evidence type="ECO:0000256" key="4">
    <source>
        <dbReference type="SAM" id="MobiDB-lite"/>
    </source>
</evidence>
<dbReference type="SUPFAM" id="SSF56112">
    <property type="entry name" value="Protein kinase-like (PK-like)"/>
    <property type="match status" value="1"/>
</dbReference>